<dbReference type="InterPro" id="IPR028116">
    <property type="entry name" value="Cis-CaaD-like"/>
</dbReference>
<dbReference type="EMBL" id="CP015596">
    <property type="protein sequence ID" value="ANE80668.1"/>
    <property type="molecule type" value="Genomic_DNA"/>
</dbReference>
<evidence type="ECO:0000313" key="3">
    <source>
        <dbReference type="Proteomes" id="UP000077143"/>
    </source>
</evidence>
<accession>A0A172UP00</accession>
<reference evidence="2 3" key="1">
    <citation type="submission" date="2016-05" db="EMBL/GenBank/DDBJ databases">
        <title>Complete genome sequence of a phthalic acid esters degrading Mycobacterium sp. YC-RL4.</title>
        <authorList>
            <person name="Ren L."/>
            <person name="Fan S."/>
            <person name="Ruth N."/>
            <person name="Jia Y."/>
            <person name="Wang J."/>
            <person name="Qiao C."/>
        </authorList>
    </citation>
    <scope>NUCLEOTIDE SEQUENCE [LARGE SCALE GENOMIC DNA]</scope>
    <source>
        <strain evidence="2 3">YC-RL4</strain>
    </source>
</reference>
<dbReference type="InterPro" id="IPR014347">
    <property type="entry name" value="Tautomerase/MIF_sf"/>
</dbReference>
<dbReference type="SUPFAM" id="SSF55331">
    <property type="entry name" value="Tautomerase/MIF"/>
    <property type="match status" value="1"/>
</dbReference>
<dbReference type="Pfam" id="PF14832">
    <property type="entry name" value="Tautomerase_3"/>
    <property type="match status" value="1"/>
</dbReference>
<proteinExistence type="predicted"/>
<dbReference type="KEGG" id="madi:A7U43_16370"/>
<dbReference type="RefSeq" id="WP_067997281.1">
    <property type="nucleotide sequence ID" value="NZ_CP015596.1"/>
</dbReference>
<dbReference type="Proteomes" id="UP000077143">
    <property type="component" value="Chromosome"/>
</dbReference>
<evidence type="ECO:0000313" key="2">
    <source>
        <dbReference type="EMBL" id="ANE80668.1"/>
    </source>
</evidence>
<feature type="domain" description="Tautomerase cis-CaaD-like" evidence="1">
    <location>
        <begin position="1"/>
        <end position="136"/>
    </location>
</feature>
<evidence type="ECO:0000259" key="1">
    <source>
        <dbReference type="Pfam" id="PF14832"/>
    </source>
</evidence>
<gene>
    <name evidence="2" type="ORF">A7U43_16370</name>
</gene>
<organism evidence="2 3">
    <name type="scientific">Mycobacterium adipatum</name>
    <dbReference type="NCBI Taxonomy" id="1682113"/>
    <lineage>
        <taxon>Bacteria</taxon>
        <taxon>Bacillati</taxon>
        <taxon>Actinomycetota</taxon>
        <taxon>Actinomycetes</taxon>
        <taxon>Mycobacteriales</taxon>
        <taxon>Mycobacteriaceae</taxon>
        <taxon>Mycobacterium</taxon>
    </lineage>
</organism>
<dbReference type="Gene3D" id="3.30.429.10">
    <property type="entry name" value="Macrophage Migration Inhibitory Factor"/>
    <property type="match status" value="1"/>
</dbReference>
<dbReference type="OrthoDB" id="7595039at2"/>
<name>A0A172UP00_9MYCO</name>
<protein>
    <submittedName>
        <fullName evidence="2">4-oxalocrotonate tautomerase</fullName>
    </submittedName>
</protein>
<sequence>MPLWTIHHTPGIFSDAEKRDLAARITDHYETIGLPRFYVVTIFTETTPTNLYVGGEPTPAGVRVVIEHIARSSVDTAGRQRTTRWIKSILEPHLARHDGLHWEFHVDETSEELWMINGLVPPPAGSEAEREWVRSNAASAY</sequence>
<dbReference type="STRING" id="1682113.A7U43_16370"/>
<keyword evidence="3" id="KW-1185">Reference proteome</keyword>
<dbReference type="AlphaFoldDB" id="A0A172UP00"/>